<gene>
    <name evidence="2" type="ORF">EVEC_LOCUS12078</name>
</gene>
<feature type="compositionally biased region" description="Basic and acidic residues" evidence="1">
    <location>
        <begin position="12"/>
        <end position="27"/>
    </location>
</feature>
<feature type="compositionally biased region" description="Acidic residues" evidence="1">
    <location>
        <begin position="62"/>
        <end position="79"/>
    </location>
</feature>
<protein>
    <submittedName>
        <fullName evidence="2 4">Uncharacterized protein</fullName>
    </submittedName>
</protein>
<evidence type="ECO:0000313" key="4">
    <source>
        <dbReference type="WBParaSite" id="EVEC_0001291101-mRNA-1"/>
    </source>
</evidence>
<reference evidence="4" key="1">
    <citation type="submission" date="2017-02" db="UniProtKB">
        <authorList>
            <consortium name="WormBaseParasite"/>
        </authorList>
    </citation>
    <scope>IDENTIFICATION</scope>
</reference>
<name>A0A0N4VPI2_ENTVE</name>
<dbReference type="EMBL" id="UXUI01013403">
    <property type="protein sequence ID" value="VDD97327.1"/>
    <property type="molecule type" value="Genomic_DNA"/>
</dbReference>
<dbReference type="WBParaSite" id="EVEC_0001291101-mRNA-1">
    <property type="protein sequence ID" value="EVEC_0001291101-mRNA-1"/>
    <property type="gene ID" value="EVEC_0001291101"/>
</dbReference>
<evidence type="ECO:0000313" key="3">
    <source>
        <dbReference type="Proteomes" id="UP000274131"/>
    </source>
</evidence>
<feature type="region of interest" description="Disordered" evidence="1">
    <location>
        <begin position="58"/>
        <end position="81"/>
    </location>
</feature>
<dbReference type="Proteomes" id="UP000274131">
    <property type="component" value="Unassembled WGS sequence"/>
</dbReference>
<feature type="region of interest" description="Disordered" evidence="1">
    <location>
        <begin position="1"/>
        <end position="40"/>
    </location>
</feature>
<keyword evidence="3" id="KW-1185">Reference proteome</keyword>
<sequence length="96" mass="9656">MVVGWSDDGVDEAGHNTEQYTHREGRLNHSPKPSQPGSFVGGHFGKVLLVLLLPVAGGGSGGDDDDDGGSDGGGSDDDGVATAVARPAKVNISVLC</sequence>
<evidence type="ECO:0000256" key="1">
    <source>
        <dbReference type="SAM" id="MobiDB-lite"/>
    </source>
</evidence>
<dbReference type="AlphaFoldDB" id="A0A0N4VPI2"/>
<evidence type="ECO:0000313" key="2">
    <source>
        <dbReference type="EMBL" id="VDD97327.1"/>
    </source>
</evidence>
<accession>A0A0N4VPI2</accession>
<reference evidence="2 3" key="2">
    <citation type="submission" date="2018-10" db="EMBL/GenBank/DDBJ databases">
        <authorList>
            <consortium name="Pathogen Informatics"/>
        </authorList>
    </citation>
    <scope>NUCLEOTIDE SEQUENCE [LARGE SCALE GENOMIC DNA]</scope>
</reference>
<proteinExistence type="predicted"/>
<organism evidence="4">
    <name type="scientific">Enterobius vermicularis</name>
    <name type="common">Human pinworm</name>
    <dbReference type="NCBI Taxonomy" id="51028"/>
    <lineage>
        <taxon>Eukaryota</taxon>
        <taxon>Metazoa</taxon>
        <taxon>Ecdysozoa</taxon>
        <taxon>Nematoda</taxon>
        <taxon>Chromadorea</taxon>
        <taxon>Rhabditida</taxon>
        <taxon>Spirurina</taxon>
        <taxon>Oxyuridomorpha</taxon>
        <taxon>Oxyuroidea</taxon>
        <taxon>Oxyuridae</taxon>
        <taxon>Enterobius</taxon>
    </lineage>
</organism>